<dbReference type="PANTHER" id="PTHR30448:SF0">
    <property type="entry name" value="RNASE ADAPTER PROTEIN RAPZ"/>
    <property type="match status" value="1"/>
</dbReference>
<dbReference type="InterPro" id="IPR027417">
    <property type="entry name" value="P-loop_NTPase"/>
</dbReference>
<keyword evidence="3 4" id="KW-0342">GTP-binding</keyword>
<dbReference type="PATRIC" id="fig|571915.4.peg.1793"/>
<dbReference type="Pfam" id="PF03668">
    <property type="entry name" value="RapZ-like_N"/>
    <property type="match status" value="1"/>
</dbReference>
<dbReference type="PIRSF" id="PIRSF005052">
    <property type="entry name" value="P-loopkin"/>
    <property type="match status" value="1"/>
</dbReference>
<evidence type="ECO:0000256" key="4">
    <source>
        <dbReference type="HAMAP-Rule" id="MF_00636"/>
    </source>
</evidence>
<gene>
    <name evidence="7" type="ORF">CMUST_08450</name>
</gene>
<dbReference type="GO" id="GO:0005524">
    <property type="term" value="F:ATP binding"/>
    <property type="evidence" value="ECO:0007669"/>
    <property type="project" value="UniProtKB-UniRule"/>
</dbReference>
<feature type="domain" description="RapZ-like N-terminal" evidence="5">
    <location>
        <begin position="27"/>
        <end position="177"/>
    </location>
</feature>
<dbReference type="InterPro" id="IPR053931">
    <property type="entry name" value="RapZ_C"/>
</dbReference>
<dbReference type="KEGG" id="cmv:CMUST_08450"/>
<evidence type="ECO:0000259" key="5">
    <source>
        <dbReference type="Pfam" id="PF03668"/>
    </source>
</evidence>
<dbReference type="GO" id="GO:0005525">
    <property type="term" value="F:GTP binding"/>
    <property type="evidence" value="ECO:0007669"/>
    <property type="project" value="UniProtKB-UniRule"/>
</dbReference>
<evidence type="ECO:0000313" key="7">
    <source>
        <dbReference type="EMBL" id="AKK06014.1"/>
    </source>
</evidence>
<reference evidence="7 8" key="1">
    <citation type="journal article" date="2015" name="Genome Announc.">
        <title>Complete Genome Sequence of the Type Strain Corynebacterium mustelae DSM 45274, Isolated from Various Tissues of a Male Ferret with Lethal Sepsis.</title>
        <authorList>
            <person name="Ruckert C."/>
            <person name="Eimer J."/>
            <person name="Winkler A."/>
            <person name="Tauch A."/>
        </authorList>
    </citation>
    <scope>NUCLEOTIDE SEQUENCE [LARGE SCALE GENOMIC DNA]</scope>
    <source>
        <strain evidence="7 8">DSM 45274</strain>
    </source>
</reference>
<feature type="binding site" evidence="4">
    <location>
        <begin position="82"/>
        <end position="85"/>
    </location>
    <ligand>
        <name>GTP</name>
        <dbReference type="ChEBI" id="CHEBI:37565"/>
    </ligand>
</feature>
<evidence type="ECO:0000256" key="2">
    <source>
        <dbReference type="ARBA" id="ARBA00022840"/>
    </source>
</evidence>
<evidence type="ECO:0000259" key="6">
    <source>
        <dbReference type="Pfam" id="PF22740"/>
    </source>
</evidence>
<proteinExistence type="inferred from homology"/>
<accession>A0A0G3GXX4</accession>
<organism evidence="7 8">
    <name type="scientific">Corynebacterium mustelae</name>
    <dbReference type="NCBI Taxonomy" id="571915"/>
    <lineage>
        <taxon>Bacteria</taxon>
        <taxon>Bacillati</taxon>
        <taxon>Actinomycetota</taxon>
        <taxon>Actinomycetes</taxon>
        <taxon>Mycobacteriales</taxon>
        <taxon>Corynebacteriaceae</taxon>
        <taxon>Corynebacterium</taxon>
    </lineage>
</organism>
<evidence type="ECO:0000256" key="3">
    <source>
        <dbReference type="ARBA" id="ARBA00023134"/>
    </source>
</evidence>
<dbReference type="InterPro" id="IPR053930">
    <property type="entry name" value="RapZ-like_N"/>
</dbReference>
<evidence type="ECO:0000313" key="8">
    <source>
        <dbReference type="Proteomes" id="UP000035199"/>
    </source>
</evidence>
<protein>
    <submittedName>
        <fullName evidence="7">Putative P-loop-containing kinase</fullName>
    </submittedName>
</protein>
<dbReference type="HAMAP" id="MF_00636">
    <property type="entry name" value="RapZ_like"/>
    <property type="match status" value="1"/>
</dbReference>
<evidence type="ECO:0000256" key="1">
    <source>
        <dbReference type="ARBA" id="ARBA00022741"/>
    </source>
</evidence>
<dbReference type="NCBIfam" id="NF003828">
    <property type="entry name" value="PRK05416.1"/>
    <property type="match status" value="1"/>
</dbReference>
<dbReference type="STRING" id="571915.CMUST_08450"/>
<dbReference type="EMBL" id="CP011542">
    <property type="protein sequence ID" value="AKK06014.1"/>
    <property type="molecule type" value="Genomic_DNA"/>
</dbReference>
<comment type="caution">
    <text evidence="4">Lacks conserved residue(s) required for the propagation of feature annotation.</text>
</comment>
<name>A0A0G3GXX4_9CORY</name>
<keyword evidence="1 4" id="KW-0547">Nucleotide-binding</keyword>
<dbReference type="GO" id="GO:0016301">
    <property type="term" value="F:kinase activity"/>
    <property type="evidence" value="ECO:0007669"/>
    <property type="project" value="UniProtKB-KW"/>
</dbReference>
<dbReference type="SUPFAM" id="SSF52540">
    <property type="entry name" value="P-loop containing nucleoside triphosphate hydrolases"/>
    <property type="match status" value="1"/>
</dbReference>
<sequence>MLVLPATITGMISEQLSMEPVTEIPPVIITGMSGAGLSSAARVLEDMGWYVSQNLPPQLAVELFELCASENSPVDKVALVSDVRSLDFSYGLDTVIAILAEKGIKPLVLFMDARDDVLIKRFDNLRRTHPLQGSGTLLIGIERERELVAGIKESADVVIDTSDLSIHDLRRAIEPNFENLAAKQQHVTVQSFGFKHGTPRDTDIMVDVRFLPNPFWVPELRPFRGVDKPVSDYVLSQESAQQFLDNFYTMLMDMRDGFKHEGKKFITVSIGCTGGHHRSVAIAEEIGRRLAGNDDLDVTVSHRDINRH</sequence>
<keyword evidence="7" id="KW-0418">Kinase</keyword>
<dbReference type="Proteomes" id="UP000035199">
    <property type="component" value="Chromosome"/>
</dbReference>
<keyword evidence="2 4" id="KW-0067">ATP-binding</keyword>
<keyword evidence="7" id="KW-0808">Transferase</keyword>
<dbReference type="AlphaFoldDB" id="A0A0G3GXX4"/>
<reference evidence="8" key="2">
    <citation type="submission" date="2015-05" db="EMBL/GenBank/DDBJ databases">
        <title>Complete genome sequence of Corynebacterium mustelae DSM 45274, isolated from various tissues of a male ferret with lethal sepsis.</title>
        <authorList>
            <person name="Ruckert C."/>
            <person name="Albersmeier A."/>
            <person name="Winkler A."/>
            <person name="Tauch A."/>
        </authorList>
    </citation>
    <scope>NUCLEOTIDE SEQUENCE [LARGE SCALE GENOMIC DNA]</scope>
    <source>
        <strain evidence="8">DSM 45274</strain>
    </source>
</reference>
<feature type="domain" description="RapZ C-terminal" evidence="6">
    <location>
        <begin position="186"/>
        <end position="305"/>
    </location>
</feature>
<keyword evidence="8" id="KW-1185">Reference proteome</keyword>
<dbReference type="PANTHER" id="PTHR30448">
    <property type="entry name" value="RNASE ADAPTER PROTEIN RAPZ"/>
    <property type="match status" value="1"/>
</dbReference>
<dbReference type="InterPro" id="IPR005337">
    <property type="entry name" value="RapZ-like"/>
</dbReference>
<dbReference type="Pfam" id="PF22740">
    <property type="entry name" value="PapZ_C"/>
    <property type="match status" value="1"/>
</dbReference>